<name>A0ABX6AY60_9ACTN</name>
<evidence type="ECO:0000256" key="1">
    <source>
        <dbReference type="SAM" id="MobiDB-lite"/>
    </source>
</evidence>
<feature type="signal peptide" evidence="2">
    <location>
        <begin position="1"/>
        <end position="26"/>
    </location>
</feature>
<dbReference type="GeneID" id="95536558"/>
<keyword evidence="4" id="KW-1185">Reference proteome</keyword>
<sequence length="149" mass="15579">MSKRVLVGSFVGALVIGGAAAGFATASGPTKPSLENNSARYTAPSGDGAGSFSFTADVSDDSGVESLHVLPWPAEWKLDPTERETRDTEETATCRKTSDETSRCTYTLKVSEAEAAALEAGTWKVTALATAEDGDTLFVPSAATFELEH</sequence>
<dbReference type="Pfam" id="PF18968">
    <property type="entry name" value="DUF5707"/>
    <property type="match status" value="1"/>
</dbReference>
<evidence type="ECO:0000313" key="3">
    <source>
        <dbReference type="EMBL" id="QEV07399.1"/>
    </source>
</evidence>
<accession>A0ABX6AY60</accession>
<organism evidence="3 4">
    <name type="scientific">Streptomyces prasinus</name>
    <dbReference type="NCBI Taxonomy" id="67345"/>
    <lineage>
        <taxon>Bacteria</taxon>
        <taxon>Bacillati</taxon>
        <taxon>Actinomycetota</taxon>
        <taxon>Actinomycetes</taxon>
        <taxon>Kitasatosporales</taxon>
        <taxon>Streptomycetaceae</taxon>
        <taxon>Streptomyces</taxon>
    </lineage>
</organism>
<feature type="region of interest" description="Disordered" evidence="1">
    <location>
        <begin position="27"/>
        <end position="54"/>
    </location>
</feature>
<gene>
    <name evidence="3" type="ORF">CP972_18715</name>
</gene>
<reference evidence="3 4" key="1">
    <citation type="submission" date="2017-09" db="EMBL/GenBank/DDBJ databases">
        <authorList>
            <person name="Lee N."/>
            <person name="Cho B.-K."/>
        </authorList>
    </citation>
    <scope>NUCLEOTIDE SEQUENCE [LARGE SCALE GENOMIC DNA]</scope>
    <source>
        <strain evidence="3 4">ATCC 13879</strain>
    </source>
</reference>
<dbReference type="EMBL" id="CP023697">
    <property type="protein sequence ID" value="QEV07399.1"/>
    <property type="molecule type" value="Genomic_DNA"/>
</dbReference>
<proteinExistence type="predicted"/>
<dbReference type="InterPro" id="IPR043761">
    <property type="entry name" value="DUF5707"/>
</dbReference>
<keyword evidence="2" id="KW-0732">Signal</keyword>
<evidence type="ECO:0000256" key="2">
    <source>
        <dbReference type="SAM" id="SignalP"/>
    </source>
</evidence>
<feature type="chain" id="PRO_5045776422" evidence="2">
    <location>
        <begin position="27"/>
        <end position="149"/>
    </location>
</feature>
<evidence type="ECO:0000313" key="4">
    <source>
        <dbReference type="Proteomes" id="UP000326041"/>
    </source>
</evidence>
<protein>
    <submittedName>
        <fullName evidence="3">Uncharacterized protein</fullName>
    </submittedName>
</protein>
<dbReference type="RefSeq" id="WP_055608810.1">
    <property type="nucleotide sequence ID" value="NZ_CP023697.1"/>
</dbReference>
<dbReference type="Proteomes" id="UP000326041">
    <property type="component" value="Chromosome"/>
</dbReference>